<name>A0A1R1PRC5_ZANCU</name>
<dbReference type="AlphaFoldDB" id="A0A1R1PRC5"/>
<evidence type="ECO:0000313" key="3">
    <source>
        <dbReference type="Proteomes" id="UP000188320"/>
    </source>
</evidence>
<dbReference type="Proteomes" id="UP000188320">
    <property type="component" value="Unassembled WGS sequence"/>
</dbReference>
<reference evidence="3" key="1">
    <citation type="submission" date="2017-01" db="EMBL/GenBank/DDBJ databases">
        <authorList>
            <person name="Wang Y."/>
            <person name="White M."/>
            <person name="Kvist S."/>
            <person name="Moncalvo J.-M."/>
        </authorList>
    </citation>
    <scope>NUCLEOTIDE SEQUENCE [LARGE SCALE GENOMIC DNA]</scope>
    <source>
        <strain evidence="3">COL-18-3</strain>
    </source>
</reference>
<accession>A0A1R1PRC5</accession>
<evidence type="ECO:0000313" key="2">
    <source>
        <dbReference type="EMBL" id="OMH83508.1"/>
    </source>
</evidence>
<protein>
    <submittedName>
        <fullName evidence="2">Uncharacterized protein</fullName>
    </submittedName>
</protein>
<dbReference type="EMBL" id="LSSK01000389">
    <property type="protein sequence ID" value="OMH83508.1"/>
    <property type="molecule type" value="Genomic_DNA"/>
</dbReference>
<proteinExistence type="predicted"/>
<organism evidence="2 3">
    <name type="scientific">Zancudomyces culisetae</name>
    <name type="common">Gut fungus</name>
    <name type="synonym">Smittium culisetae</name>
    <dbReference type="NCBI Taxonomy" id="1213189"/>
    <lineage>
        <taxon>Eukaryota</taxon>
        <taxon>Fungi</taxon>
        <taxon>Fungi incertae sedis</taxon>
        <taxon>Zoopagomycota</taxon>
        <taxon>Kickxellomycotina</taxon>
        <taxon>Harpellomycetes</taxon>
        <taxon>Harpellales</taxon>
        <taxon>Legeriomycetaceae</taxon>
        <taxon>Zancudomyces</taxon>
    </lineage>
</organism>
<sequence length="267" mass="30876">MIEMEYYNVYGHQPHATPKDAQRQNIPMERRMKRKRAIVGDCRDTLPADMVNAFMKSTKRVRRMYGVKYKNKSNEVPDDEIDKNSLENTRNSLSEDEYKRRNEHECNTILPNTQAFVAKNQCFSDIEKRGMAEKDLIGTEENPFFADLMAHPQNLQIPDTLFDLRQIICKNTQLDLLLKKTTAKSSLKPPEIESPRDSGTLVLYKSPQSYQINTDQKNQSVINRKDPNSSMGYQNDNDTDVCTEKVAFLPPNFLAKKTHGLEYMDVD</sequence>
<keyword evidence="3" id="KW-1185">Reference proteome</keyword>
<evidence type="ECO:0000256" key="1">
    <source>
        <dbReference type="SAM" id="MobiDB-lite"/>
    </source>
</evidence>
<gene>
    <name evidence="2" type="ORF">AX774_g2979</name>
</gene>
<comment type="caution">
    <text evidence="2">The sequence shown here is derived from an EMBL/GenBank/DDBJ whole genome shotgun (WGS) entry which is preliminary data.</text>
</comment>
<feature type="region of interest" description="Disordered" evidence="1">
    <location>
        <begin position="73"/>
        <end position="99"/>
    </location>
</feature>